<name>A0ABP0FPQ4_CLALP</name>
<dbReference type="Gene3D" id="3.10.280.10">
    <property type="entry name" value="Mitochondrial glycoprotein"/>
    <property type="match status" value="1"/>
</dbReference>
<dbReference type="PANTHER" id="PTHR10826:SF1">
    <property type="entry name" value="COMPLEMENT COMPONENT 1 Q SUBCOMPONENT-BINDING PROTEIN, MITOCHONDRIAL"/>
    <property type="match status" value="1"/>
</dbReference>
<comment type="caution">
    <text evidence="3">The sequence shown here is derived from an EMBL/GenBank/DDBJ whole genome shotgun (WGS) entry which is preliminary data.</text>
</comment>
<dbReference type="PANTHER" id="PTHR10826">
    <property type="entry name" value="COMPLEMENT COMPONENT 1"/>
    <property type="match status" value="1"/>
</dbReference>
<dbReference type="EMBL" id="CAWYQH010000068">
    <property type="protein sequence ID" value="CAK8680422.1"/>
    <property type="molecule type" value="Genomic_DNA"/>
</dbReference>
<keyword evidence="4" id="KW-1185">Reference proteome</keyword>
<gene>
    <name evidence="3" type="ORF">CVLEPA_LOCUS10675</name>
</gene>
<sequence>MTTSIARTFQRCLMSGSFQKSASYGKRIDYNAANLSRLAVAQNQSASLMRSYGRSIWYMASSARNYKSTNLWPSVSCTCGSFHSESDKEFSHLLMDEIKGEKERMTGVPTPSSSWSLKCNGPDCKMTKKLQGDTIEVSFNVNGSVPPAREDAVEDEPIIAQPDFMVDIKKPSSSDTLSFECYFPDEEPGEAEGDHPNVFSIRSIVLNKGEVTDATYIIDTENIDPNVYDHLLTYLEERGINNDFADELVDIASGVENHEYIKSLEKLQNFVSCD</sequence>
<evidence type="ECO:0000313" key="3">
    <source>
        <dbReference type="EMBL" id="CAK8680422.1"/>
    </source>
</evidence>
<evidence type="ECO:0000313" key="4">
    <source>
        <dbReference type="Proteomes" id="UP001642483"/>
    </source>
</evidence>
<accession>A0ABP0FPQ4</accession>
<dbReference type="InterPro" id="IPR036561">
    <property type="entry name" value="MAM33_sf"/>
</dbReference>
<comment type="similarity">
    <text evidence="1">Belongs to the MAM33 family.</text>
</comment>
<dbReference type="Pfam" id="PF02330">
    <property type="entry name" value="MAM33"/>
    <property type="match status" value="1"/>
</dbReference>
<reference evidence="3 4" key="1">
    <citation type="submission" date="2024-02" db="EMBL/GenBank/DDBJ databases">
        <authorList>
            <person name="Daric V."/>
            <person name="Darras S."/>
        </authorList>
    </citation>
    <scope>NUCLEOTIDE SEQUENCE [LARGE SCALE GENOMIC DNA]</scope>
</reference>
<evidence type="ECO:0000256" key="2">
    <source>
        <dbReference type="ARBA" id="ARBA00021918"/>
    </source>
</evidence>
<protein>
    <recommendedName>
        <fullName evidence="2">Complement component 1 Q subcomponent-binding protein, mitochondrial</fullName>
    </recommendedName>
</protein>
<dbReference type="Proteomes" id="UP001642483">
    <property type="component" value="Unassembled WGS sequence"/>
</dbReference>
<organism evidence="3 4">
    <name type="scientific">Clavelina lepadiformis</name>
    <name type="common">Light-bulb sea squirt</name>
    <name type="synonym">Ascidia lepadiformis</name>
    <dbReference type="NCBI Taxonomy" id="159417"/>
    <lineage>
        <taxon>Eukaryota</taxon>
        <taxon>Metazoa</taxon>
        <taxon>Chordata</taxon>
        <taxon>Tunicata</taxon>
        <taxon>Ascidiacea</taxon>
        <taxon>Aplousobranchia</taxon>
        <taxon>Clavelinidae</taxon>
        <taxon>Clavelina</taxon>
    </lineage>
</organism>
<evidence type="ECO:0000256" key="1">
    <source>
        <dbReference type="ARBA" id="ARBA00005457"/>
    </source>
</evidence>
<dbReference type="SUPFAM" id="SSF54529">
    <property type="entry name" value="Mitochondrial glycoprotein MAM33-like"/>
    <property type="match status" value="1"/>
</dbReference>
<proteinExistence type="inferred from homology"/>
<dbReference type="InterPro" id="IPR003428">
    <property type="entry name" value="MAM33"/>
</dbReference>